<dbReference type="PROSITE" id="PS50086">
    <property type="entry name" value="TBC_RABGAP"/>
    <property type="match status" value="1"/>
</dbReference>
<sequence length="578" mass="65191">MTKSGFAAIEPVSLDSLRSPHVPAFAPDPPTPPTPDADPTRDSIASAASFNDVALDDDEPNAPPSPNLLTATPALQHPTATPVLETAVPHSTQSLHDPESPNGRPTSAGSRFSIALDDAPPGKHRHKKSASTTTLRSTHRASQDSVDLQNRRASVRASIEGTQKLQEEFARLQKEEQVHSNVNGHDASIDWDFWGAVISDYQGFAAERPQELAQAIAKGIPNTLRGMMWQHMAASKDPELEAAYLKLLKESSVHEKAITRDLGRTFPHHAFFNDGQGIGQENLFNVLKAYSLYDPQVGYCQGLPFVVAILLLNMPDEEAFSLLVRLMHVYDLRGHFLPEMPKLQMRLFDRLVEELLPVLHVHFLRQGIKSTMYCSQWFLTVFSYRFPLDIVFRIYDSLLANGIEAIFSFSIQLLRKNEDSLLKMKFDEILAFLNGKLLERIQDDEKSLYNTNALVQESVSVPITPFMLDCYRHEYEDLMRETNKHNQMVDDLRNSNRQLKDQVKTLETSLAQLNTDHVDLLNELVKQRLRNEEMEEELVRYKLLYAEAVHQNEDAGSTQRSSFASMMSTFKRGNSGHS</sequence>
<feature type="region of interest" description="Disordered" evidence="4">
    <location>
        <begin position="1"/>
        <end position="153"/>
    </location>
</feature>
<dbReference type="PANTHER" id="PTHR47219:SF9">
    <property type="entry name" value="GTPASE ACTIVATING PROTEIN AND CENTROSOME-ASSOCIATED, ISOFORM B"/>
    <property type="match status" value="1"/>
</dbReference>
<dbReference type="GO" id="GO:0031267">
    <property type="term" value="F:small GTPase binding"/>
    <property type="evidence" value="ECO:0007669"/>
    <property type="project" value="TreeGrafter"/>
</dbReference>
<dbReference type="Pfam" id="PF23436">
    <property type="entry name" value="RabGap-TBC_2"/>
    <property type="match status" value="1"/>
</dbReference>
<name>A0A4Y7TW36_COPMI</name>
<dbReference type="Proteomes" id="UP000298030">
    <property type="component" value="Unassembled WGS sequence"/>
</dbReference>
<keyword evidence="2 3" id="KW-0175">Coiled coil</keyword>
<dbReference type="Gene3D" id="1.10.10.750">
    <property type="entry name" value="Ypt/Rab-GAP domain of gyp1p, domain 1"/>
    <property type="match status" value="1"/>
</dbReference>
<dbReference type="SMART" id="SM00164">
    <property type="entry name" value="TBC"/>
    <property type="match status" value="1"/>
</dbReference>
<feature type="coiled-coil region" evidence="3">
    <location>
        <begin position="475"/>
        <end position="551"/>
    </location>
</feature>
<dbReference type="AlphaFoldDB" id="A0A4Y7TW36"/>
<dbReference type="EMBL" id="QPFP01000003">
    <property type="protein sequence ID" value="TEB38390.1"/>
    <property type="molecule type" value="Genomic_DNA"/>
</dbReference>
<dbReference type="FunFam" id="1.10.8.270:FF:000001">
    <property type="entry name" value="TBC1 domain family member 1"/>
    <property type="match status" value="1"/>
</dbReference>
<feature type="compositionally biased region" description="Pro residues" evidence="4">
    <location>
        <begin position="26"/>
        <end position="36"/>
    </location>
</feature>
<dbReference type="FunFam" id="1.10.10.750:FF:000003">
    <property type="entry name" value="GTPase activating protein (Evi5)"/>
    <property type="match status" value="1"/>
</dbReference>
<evidence type="ECO:0000259" key="5">
    <source>
        <dbReference type="PROSITE" id="PS50086"/>
    </source>
</evidence>
<dbReference type="PANTHER" id="PTHR47219">
    <property type="entry name" value="RAB GTPASE-ACTIVATING PROTEIN 1-LIKE"/>
    <property type="match status" value="1"/>
</dbReference>
<dbReference type="InterPro" id="IPR050302">
    <property type="entry name" value="Rab_GAP_TBC_domain"/>
</dbReference>
<dbReference type="InterPro" id="IPR000195">
    <property type="entry name" value="Rab-GAP-TBC_dom"/>
</dbReference>
<dbReference type="Gene3D" id="1.10.472.80">
    <property type="entry name" value="Ypt/Rab-GAP domain of gyp1p, domain 3"/>
    <property type="match status" value="1"/>
</dbReference>
<accession>A0A4Y7TW36</accession>
<feature type="domain" description="Rab-GAP TBC" evidence="5">
    <location>
        <begin position="219"/>
        <end position="402"/>
    </location>
</feature>
<evidence type="ECO:0000256" key="3">
    <source>
        <dbReference type="SAM" id="Coils"/>
    </source>
</evidence>
<evidence type="ECO:0000256" key="2">
    <source>
        <dbReference type="ARBA" id="ARBA00023054"/>
    </source>
</evidence>
<dbReference type="GO" id="GO:0005096">
    <property type="term" value="F:GTPase activator activity"/>
    <property type="evidence" value="ECO:0007669"/>
    <property type="project" value="UniProtKB-KW"/>
</dbReference>
<evidence type="ECO:0000313" key="7">
    <source>
        <dbReference type="Proteomes" id="UP000298030"/>
    </source>
</evidence>
<keyword evidence="7" id="KW-1185">Reference proteome</keyword>
<feature type="compositionally biased region" description="Polar residues" evidence="4">
    <location>
        <begin position="143"/>
        <end position="152"/>
    </location>
</feature>
<dbReference type="InterPro" id="IPR035969">
    <property type="entry name" value="Rab-GAP_TBC_sf"/>
</dbReference>
<dbReference type="OrthoDB" id="295078at2759"/>
<comment type="caution">
    <text evidence="6">The sequence shown here is derived from an EMBL/GenBank/DDBJ whole genome shotgun (WGS) entry which is preliminary data.</text>
</comment>
<gene>
    <name evidence="6" type="ORF">FA13DRAFT_1752018</name>
</gene>
<dbReference type="Gene3D" id="1.10.8.270">
    <property type="entry name" value="putative rabgap domain of human tbc1 domain family member 14 like domains"/>
    <property type="match status" value="1"/>
</dbReference>
<evidence type="ECO:0000256" key="1">
    <source>
        <dbReference type="ARBA" id="ARBA00022468"/>
    </source>
</evidence>
<dbReference type="STRING" id="71717.A0A4Y7TW36"/>
<proteinExistence type="predicted"/>
<keyword evidence="1" id="KW-0343">GTPase activation</keyword>
<dbReference type="SUPFAM" id="SSF47923">
    <property type="entry name" value="Ypt/Rab-GAP domain of gyp1p"/>
    <property type="match status" value="2"/>
</dbReference>
<organism evidence="6 7">
    <name type="scientific">Coprinellus micaceus</name>
    <name type="common">Glistening ink-cap mushroom</name>
    <name type="synonym">Coprinus micaceus</name>
    <dbReference type="NCBI Taxonomy" id="71717"/>
    <lineage>
        <taxon>Eukaryota</taxon>
        <taxon>Fungi</taxon>
        <taxon>Dikarya</taxon>
        <taxon>Basidiomycota</taxon>
        <taxon>Agaricomycotina</taxon>
        <taxon>Agaricomycetes</taxon>
        <taxon>Agaricomycetidae</taxon>
        <taxon>Agaricales</taxon>
        <taxon>Agaricineae</taxon>
        <taxon>Psathyrellaceae</taxon>
        <taxon>Coprinellus</taxon>
    </lineage>
</organism>
<reference evidence="6 7" key="1">
    <citation type="journal article" date="2019" name="Nat. Ecol. Evol.">
        <title>Megaphylogeny resolves global patterns of mushroom evolution.</title>
        <authorList>
            <person name="Varga T."/>
            <person name="Krizsan K."/>
            <person name="Foldi C."/>
            <person name="Dima B."/>
            <person name="Sanchez-Garcia M."/>
            <person name="Sanchez-Ramirez S."/>
            <person name="Szollosi G.J."/>
            <person name="Szarkandi J.G."/>
            <person name="Papp V."/>
            <person name="Albert L."/>
            <person name="Andreopoulos W."/>
            <person name="Angelini C."/>
            <person name="Antonin V."/>
            <person name="Barry K.W."/>
            <person name="Bougher N.L."/>
            <person name="Buchanan P."/>
            <person name="Buyck B."/>
            <person name="Bense V."/>
            <person name="Catcheside P."/>
            <person name="Chovatia M."/>
            <person name="Cooper J."/>
            <person name="Damon W."/>
            <person name="Desjardin D."/>
            <person name="Finy P."/>
            <person name="Geml J."/>
            <person name="Haridas S."/>
            <person name="Hughes K."/>
            <person name="Justo A."/>
            <person name="Karasinski D."/>
            <person name="Kautmanova I."/>
            <person name="Kiss B."/>
            <person name="Kocsube S."/>
            <person name="Kotiranta H."/>
            <person name="LaButti K.M."/>
            <person name="Lechner B.E."/>
            <person name="Liimatainen K."/>
            <person name="Lipzen A."/>
            <person name="Lukacs Z."/>
            <person name="Mihaltcheva S."/>
            <person name="Morgado L.N."/>
            <person name="Niskanen T."/>
            <person name="Noordeloos M.E."/>
            <person name="Ohm R.A."/>
            <person name="Ortiz-Santana B."/>
            <person name="Ovrebo C."/>
            <person name="Racz N."/>
            <person name="Riley R."/>
            <person name="Savchenko A."/>
            <person name="Shiryaev A."/>
            <person name="Soop K."/>
            <person name="Spirin V."/>
            <person name="Szebenyi C."/>
            <person name="Tomsovsky M."/>
            <person name="Tulloss R.E."/>
            <person name="Uehling J."/>
            <person name="Grigoriev I.V."/>
            <person name="Vagvolgyi C."/>
            <person name="Papp T."/>
            <person name="Martin F.M."/>
            <person name="Miettinen O."/>
            <person name="Hibbett D.S."/>
            <person name="Nagy L.G."/>
        </authorList>
    </citation>
    <scope>NUCLEOTIDE SEQUENCE [LARGE SCALE GENOMIC DNA]</scope>
    <source>
        <strain evidence="6 7">FP101781</strain>
    </source>
</reference>
<evidence type="ECO:0000313" key="6">
    <source>
        <dbReference type="EMBL" id="TEB38390.1"/>
    </source>
</evidence>
<protein>
    <submittedName>
        <fullName evidence="6">RabGAP/TBC</fullName>
    </submittedName>
</protein>
<evidence type="ECO:0000256" key="4">
    <source>
        <dbReference type="SAM" id="MobiDB-lite"/>
    </source>
</evidence>